<dbReference type="Proteomes" id="UP000002743">
    <property type="component" value="Chromosome"/>
</dbReference>
<name>C6X7W5_METGS</name>
<evidence type="ECO:0000313" key="1">
    <source>
        <dbReference type="EMBL" id="ACT51292.1"/>
    </source>
</evidence>
<keyword evidence="2" id="KW-1185">Reference proteome</keyword>
<gene>
    <name evidence="1" type="ordered locus">Msip34_2050</name>
</gene>
<organism evidence="1 2">
    <name type="scientific">Methylovorus glucosotrophus (strain SIP3-4)</name>
    <dbReference type="NCBI Taxonomy" id="582744"/>
    <lineage>
        <taxon>Bacteria</taxon>
        <taxon>Pseudomonadati</taxon>
        <taxon>Pseudomonadota</taxon>
        <taxon>Betaproteobacteria</taxon>
        <taxon>Nitrosomonadales</taxon>
        <taxon>Methylophilaceae</taxon>
        <taxon>Methylovorus</taxon>
    </lineage>
</organism>
<proteinExistence type="predicted"/>
<protein>
    <submittedName>
        <fullName evidence="1">Uncharacterized protein</fullName>
    </submittedName>
</protein>
<sequence length="232" mass="26994">MYDDDLDKILDKVIDEREKVVSLSNKKLSEIFRKHYPKFKKIQLSYKGGFGDVNKEFGTYTKQIQSVLTSVGKFQFDGSPISEYQIINEMYKESKRRASIESPTPIIDNETSFKAPTTDFHSSGVVKVSTKNNKKVVAPTSGIVEPTKIENMAKAIHILKSEIIQYKQDSIIPVWNSNDEFMHMKYQEIASTNNLKINDFSFIDVLPRFPTEEREYYERWKTKAFICEKLYK</sequence>
<accession>C6X7W5</accession>
<dbReference type="KEGG" id="mei:Msip34_2050"/>
<dbReference type="HOGENOM" id="CLU_1193724_0_0_4"/>
<dbReference type="AlphaFoldDB" id="C6X7W5"/>
<evidence type="ECO:0000313" key="2">
    <source>
        <dbReference type="Proteomes" id="UP000002743"/>
    </source>
</evidence>
<dbReference type="EMBL" id="CP001674">
    <property type="protein sequence ID" value="ACT51292.1"/>
    <property type="molecule type" value="Genomic_DNA"/>
</dbReference>
<dbReference type="RefSeq" id="WP_015830639.1">
    <property type="nucleotide sequence ID" value="NC_012969.1"/>
</dbReference>
<reference evidence="2" key="1">
    <citation type="submission" date="2009-07" db="EMBL/GenBank/DDBJ databases">
        <title>Complete sequence of chromosome of Methylovorus sp. SIP3-4.</title>
        <authorList>
            <person name="Lucas S."/>
            <person name="Copeland A."/>
            <person name="Lapidus A."/>
            <person name="Glavina del Rio T."/>
            <person name="Tice H."/>
            <person name="Bruce D."/>
            <person name="Goodwin L."/>
            <person name="Pitluck S."/>
            <person name="Clum A."/>
            <person name="Larimer F."/>
            <person name="Land M."/>
            <person name="Hauser L."/>
            <person name="Kyrpides N."/>
            <person name="Mikhailova N."/>
            <person name="Kayluzhnaya M."/>
            <person name="Chistoserdova L."/>
        </authorList>
    </citation>
    <scope>NUCLEOTIDE SEQUENCE [LARGE SCALE GENOMIC DNA]</scope>
    <source>
        <strain evidence="2">SIP3-4</strain>
    </source>
</reference>
<reference evidence="1 2" key="2">
    <citation type="journal article" date="2011" name="J. Bacteriol.">
        <title>Genomes of three methylotrophs from a single niche uncover genetic and metabolic divergence of Methylophilaceae.</title>
        <authorList>
            <person name="Lapidus A."/>
            <person name="Clum A."/>
            <person name="Labutti K."/>
            <person name="Kaluzhnaya M.G."/>
            <person name="Lim S."/>
            <person name="Beck D.A."/>
            <person name="Glavina Del Rio T."/>
            <person name="Nolan M."/>
            <person name="Mavromatis K."/>
            <person name="Huntemann M."/>
            <person name="Lucas S."/>
            <person name="Lidstrom M.E."/>
            <person name="Ivanova N."/>
            <person name="Chistoserdova L."/>
        </authorList>
    </citation>
    <scope>NUCLEOTIDE SEQUENCE [LARGE SCALE GENOMIC DNA]</scope>
    <source>
        <strain evidence="1 2">SIP3-4</strain>
    </source>
</reference>